<protein>
    <submittedName>
        <fullName evidence="2">Uncharacterized protein</fullName>
    </submittedName>
</protein>
<gene>
    <name evidence="2" type="ORF">MENT_LOCUS30299</name>
</gene>
<proteinExistence type="predicted"/>
<reference evidence="2 3" key="1">
    <citation type="submission" date="2020-08" db="EMBL/GenBank/DDBJ databases">
        <authorList>
            <person name="Koutsovoulos G."/>
            <person name="Danchin GJ E."/>
        </authorList>
    </citation>
    <scope>NUCLEOTIDE SEQUENCE [LARGE SCALE GENOMIC DNA]</scope>
</reference>
<keyword evidence="1" id="KW-0812">Transmembrane</keyword>
<evidence type="ECO:0000313" key="3">
    <source>
        <dbReference type="Proteomes" id="UP000580250"/>
    </source>
</evidence>
<accession>A0A6V7VUC5</accession>
<evidence type="ECO:0000313" key="2">
    <source>
        <dbReference type="EMBL" id="CAD2178362.1"/>
    </source>
</evidence>
<keyword evidence="1" id="KW-0472">Membrane</keyword>
<name>A0A6V7VUC5_MELEN</name>
<dbReference type="Proteomes" id="UP000580250">
    <property type="component" value="Unassembled WGS sequence"/>
</dbReference>
<keyword evidence="1" id="KW-1133">Transmembrane helix</keyword>
<organism evidence="2 3">
    <name type="scientific">Meloidogyne enterolobii</name>
    <name type="common">Root-knot nematode worm</name>
    <name type="synonym">Meloidogyne mayaguensis</name>
    <dbReference type="NCBI Taxonomy" id="390850"/>
    <lineage>
        <taxon>Eukaryota</taxon>
        <taxon>Metazoa</taxon>
        <taxon>Ecdysozoa</taxon>
        <taxon>Nematoda</taxon>
        <taxon>Chromadorea</taxon>
        <taxon>Rhabditida</taxon>
        <taxon>Tylenchina</taxon>
        <taxon>Tylenchomorpha</taxon>
        <taxon>Tylenchoidea</taxon>
        <taxon>Meloidogynidae</taxon>
        <taxon>Meloidogyninae</taxon>
        <taxon>Meloidogyne</taxon>
    </lineage>
</organism>
<dbReference type="AlphaFoldDB" id="A0A6V7VUC5"/>
<evidence type="ECO:0000256" key="1">
    <source>
        <dbReference type="SAM" id="Phobius"/>
    </source>
</evidence>
<feature type="transmembrane region" description="Helical" evidence="1">
    <location>
        <begin position="77"/>
        <end position="95"/>
    </location>
</feature>
<dbReference type="EMBL" id="CAJEWN010000317">
    <property type="protein sequence ID" value="CAD2178362.1"/>
    <property type="molecule type" value="Genomic_DNA"/>
</dbReference>
<sequence length="96" mass="11391">MKENIELYKKNLLSSYWTEINLSGYKIELLEKQKVEYTKELENRIIYIGSEIKGIIEGNKRNCFNCRFTITKKCHRYLKNIICVILVVGINDIMAR</sequence>
<comment type="caution">
    <text evidence="2">The sequence shown here is derived from an EMBL/GenBank/DDBJ whole genome shotgun (WGS) entry which is preliminary data.</text>
</comment>